<dbReference type="NCBIfam" id="TIGR02207">
    <property type="entry name" value="lipid_A_htrB"/>
    <property type="match status" value="1"/>
</dbReference>
<dbReference type="GO" id="GO:0016746">
    <property type="term" value="F:acyltransferase activity"/>
    <property type="evidence" value="ECO:0007669"/>
    <property type="project" value="UniProtKB-KW"/>
</dbReference>
<evidence type="ECO:0000313" key="10">
    <source>
        <dbReference type="EMBL" id="WMS86327.1"/>
    </source>
</evidence>
<sequence length="394" mass="45546">MSKIPHIPERPSGIQHWPTWAFFGLMSLFGRLPYPAIKVLGKGIGLLMYRLAKSRVRIATINIQLCFPHLNEQQQAALVRENLIETGIGMLETSMLWFGGQRRWSKLVSFKGLEHLDAALAEGRGGLLLAFHLTSLEIGGSLLGTRYKIGALYRRNEDPAIEYAMCKGRSKFVDPIPREATRDMIKYLKNNQFVWYAADQDYGRRQSIFVPFFNIPTATITATTRFAKLSKSPVIPMTQQRLSNGTIEVTIHPPLPNIGNNEEQDALTINQFLESYLTQHPADYLWVHRRFKTRPSESDASLYPEKKKNRPVTPERYKNIIEAADWVEGEPPEKLFVHDELVYFYYYKGLLQKSRWKQFISQIDEQTLDGETFRYQGKVRHCAHKQCYLVYLQK</sequence>
<keyword evidence="9 10" id="KW-0012">Acyltransferase</keyword>
<keyword evidence="5" id="KW-0812">Transmembrane</keyword>
<dbReference type="GO" id="GO:0005886">
    <property type="term" value="C:plasma membrane"/>
    <property type="evidence" value="ECO:0007669"/>
    <property type="project" value="UniProtKB-SubCell"/>
</dbReference>
<evidence type="ECO:0000256" key="4">
    <source>
        <dbReference type="ARBA" id="ARBA00022679"/>
    </source>
</evidence>
<proteinExistence type="predicted"/>
<evidence type="ECO:0000256" key="9">
    <source>
        <dbReference type="ARBA" id="ARBA00023315"/>
    </source>
</evidence>
<dbReference type="EC" id="2.3.1.-" evidence="10"/>
<dbReference type="GO" id="GO:0009103">
    <property type="term" value="P:lipopolysaccharide biosynthetic process"/>
    <property type="evidence" value="ECO:0007669"/>
    <property type="project" value="UniProtKB-KW"/>
</dbReference>
<evidence type="ECO:0000256" key="8">
    <source>
        <dbReference type="ARBA" id="ARBA00023136"/>
    </source>
</evidence>
<name>A0AA51RRP7_9GAMM</name>
<dbReference type="CDD" id="cd07984">
    <property type="entry name" value="LPLAT_LABLAT-like"/>
    <property type="match status" value="1"/>
</dbReference>
<keyword evidence="4 10" id="KW-0808">Transferase</keyword>
<keyword evidence="3" id="KW-0997">Cell inner membrane</keyword>
<dbReference type="PANTHER" id="PTHR30606:SF9">
    <property type="entry name" value="LIPID A BIOSYNTHESIS LAUROYLTRANSFERASE"/>
    <property type="match status" value="1"/>
</dbReference>
<dbReference type="AlphaFoldDB" id="A0AA51RRP7"/>
<evidence type="ECO:0000256" key="2">
    <source>
        <dbReference type="ARBA" id="ARBA00022475"/>
    </source>
</evidence>
<evidence type="ECO:0000256" key="6">
    <source>
        <dbReference type="ARBA" id="ARBA00022985"/>
    </source>
</evidence>
<dbReference type="InterPro" id="IPR011920">
    <property type="entry name" value="Lipid_A_LpxL_LpxP"/>
</dbReference>
<evidence type="ECO:0000256" key="5">
    <source>
        <dbReference type="ARBA" id="ARBA00022692"/>
    </source>
</evidence>
<dbReference type="GO" id="GO:0009245">
    <property type="term" value="P:lipid A biosynthetic process"/>
    <property type="evidence" value="ECO:0007669"/>
    <property type="project" value="InterPro"/>
</dbReference>
<accession>A0AA51RRP7</accession>
<evidence type="ECO:0000256" key="3">
    <source>
        <dbReference type="ARBA" id="ARBA00022519"/>
    </source>
</evidence>
<dbReference type="InterPro" id="IPR004960">
    <property type="entry name" value="LipA_acyltrans"/>
</dbReference>
<dbReference type="KEGG" id="plei:Q9312_13975"/>
<evidence type="ECO:0000313" key="11">
    <source>
        <dbReference type="Proteomes" id="UP001239782"/>
    </source>
</evidence>
<evidence type="ECO:0000256" key="1">
    <source>
        <dbReference type="ARBA" id="ARBA00004533"/>
    </source>
</evidence>
<protein>
    <submittedName>
        <fullName evidence="10">LpxL/LpxP family Kdo(2)-lipid IV(A) lauroyl/palmitoleoyl acyltransferase</fullName>
        <ecNumber evidence="10">2.3.1.-</ecNumber>
    </submittedName>
</protein>
<evidence type="ECO:0000256" key="7">
    <source>
        <dbReference type="ARBA" id="ARBA00022989"/>
    </source>
</evidence>
<dbReference type="Proteomes" id="UP001239782">
    <property type="component" value="Chromosome"/>
</dbReference>
<organism evidence="10 11">
    <name type="scientific">Pleionea litopenaei</name>
    <dbReference type="NCBI Taxonomy" id="3070815"/>
    <lineage>
        <taxon>Bacteria</taxon>
        <taxon>Pseudomonadati</taxon>
        <taxon>Pseudomonadota</taxon>
        <taxon>Gammaproteobacteria</taxon>
        <taxon>Oceanospirillales</taxon>
        <taxon>Pleioneaceae</taxon>
        <taxon>Pleionea</taxon>
    </lineage>
</organism>
<keyword evidence="7" id="KW-1133">Transmembrane helix</keyword>
<dbReference type="Pfam" id="PF03279">
    <property type="entry name" value="Lip_A_acyltrans"/>
    <property type="match status" value="1"/>
</dbReference>
<keyword evidence="8" id="KW-0472">Membrane</keyword>
<dbReference type="PANTHER" id="PTHR30606">
    <property type="entry name" value="LIPID A BIOSYNTHESIS LAUROYL ACYLTRANSFERASE"/>
    <property type="match status" value="1"/>
</dbReference>
<dbReference type="RefSeq" id="WP_309201479.1">
    <property type="nucleotide sequence ID" value="NZ_CP133548.1"/>
</dbReference>
<keyword evidence="6" id="KW-0448">Lipopolysaccharide biosynthesis</keyword>
<dbReference type="EMBL" id="CP133548">
    <property type="protein sequence ID" value="WMS86327.1"/>
    <property type="molecule type" value="Genomic_DNA"/>
</dbReference>
<keyword evidence="2" id="KW-1003">Cell membrane</keyword>
<keyword evidence="11" id="KW-1185">Reference proteome</keyword>
<comment type="subcellular location">
    <subcellularLocation>
        <location evidence="1">Cell inner membrane</location>
    </subcellularLocation>
</comment>
<gene>
    <name evidence="10" type="primary">lpxL</name>
    <name evidence="10" type="ORF">Q9312_13975</name>
</gene>
<reference evidence="10 11" key="1">
    <citation type="submission" date="2023-08" db="EMBL/GenBank/DDBJ databases">
        <title>Pleionea litopenaei sp. nov., isolated from stomach of juvenile Litopenaeus vannamei.</title>
        <authorList>
            <person name="Rho A.M."/>
            <person name="Hwang C.Y."/>
        </authorList>
    </citation>
    <scope>NUCLEOTIDE SEQUENCE [LARGE SCALE GENOMIC DNA]</scope>
    <source>
        <strain evidence="10 11">HL-JVS1</strain>
    </source>
</reference>